<comment type="similarity">
    <text evidence="1">Belongs to the LytR/CpsA/Psr (LCP) family.</text>
</comment>
<keyword evidence="3" id="KW-0472">Membrane</keyword>
<keyword evidence="3" id="KW-1133">Transmembrane helix</keyword>
<feature type="region of interest" description="Disordered" evidence="2">
    <location>
        <begin position="357"/>
        <end position="430"/>
    </location>
</feature>
<evidence type="ECO:0000256" key="1">
    <source>
        <dbReference type="ARBA" id="ARBA00006068"/>
    </source>
</evidence>
<feature type="compositionally biased region" description="Polar residues" evidence="2">
    <location>
        <begin position="413"/>
        <end position="430"/>
    </location>
</feature>
<dbReference type="InterPro" id="IPR004474">
    <property type="entry name" value="LytR_CpsA_psr"/>
</dbReference>
<dbReference type="InterPro" id="IPR050922">
    <property type="entry name" value="LytR/CpsA/Psr_CW_biosynth"/>
</dbReference>
<evidence type="ECO:0000256" key="2">
    <source>
        <dbReference type="SAM" id="MobiDB-lite"/>
    </source>
</evidence>
<dbReference type="PANTHER" id="PTHR33392:SF6">
    <property type="entry name" value="POLYISOPRENYL-TEICHOIC ACID--PEPTIDOGLYCAN TEICHOIC ACID TRANSFERASE TAGU"/>
    <property type="match status" value="1"/>
</dbReference>
<comment type="caution">
    <text evidence="5">The sequence shown here is derived from an EMBL/GenBank/DDBJ whole genome shotgun (WGS) entry which is preliminary data.</text>
</comment>
<evidence type="ECO:0000313" key="6">
    <source>
        <dbReference type="Proteomes" id="UP001170379"/>
    </source>
</evidence>
<keyword evidence="3" id="KW-0812">Transmembrane</keyword>
<dbReference type="PANTHER" id="PTHR33392">
    <property type="entry name" value="POLYISOPRENYL-TEICHOIC ACID--PEPTIDOGLYCAN TEICHOIC ACID TRANSFERASE TAGU"/>
    <property type="match status" value="1"/>
</dbReference>
<proteinExistence type="inferred from homology"/>
<reference evidence="5" key="2">
    <citation type="journal article" date="2022" name="Sci. Rep.">
        <title>In silico prediction of the enzymes involved in the degradation of the herbicide molinate by Gulosibacter molinativorax ON4T.</title>
        <authorList>
            <person name="Lopes A.R."/>
            <person name="Bunin E."/>
            <person name="Viana A.T."/>
            <person name="Froufe H."/>
            <person name="Munoz-Merida A."/>
            <person name="Pinho D."/>
            <person name="Figueiredo J."/>
            <person name="Barroso C."/>
            <person name="Vaz-Moreira I."/>
            <person name="Bellanger X."/>
            <person name="Egas C."/>
            <person name="Nunes O.C."/>
        </authorList>
    </citation>
    <scope>NUCLEOTIDE SEQUENCE</scope>
    <source>
        <strain evidence="5">ON4</strain>
    </source>
</reference>
<dbReference type="Proteomes" id="UP001170379">
    <property type="component" value="Unassembled WGS sequence"/>
</dbReference>
<dbReference type="NCBIfam" id="TIGR00350">
    <property type="entry name" value="lytR_cpsA_psr"/>
    <property type="match status" value="1"/>
</dbReference>
<name>A0ABT7C688_9MICO</name>
<feature type="region of interest" description="Disordered" evidence="2">
    <location>
        <begin position="1"/>
        <end position="29"/>
    </location>
</feature>
<dbReference type="Pfam" id="PF03816">
    <property type="entry name" value="LytR_cpsA_psr"/>
    <property type="match status" value="1"/>
</dbReference>
<feature type="compositionally biased region" description="Low complexity" evidence="2">
    <location>
        <begin position="401"/>
        <end position="412"/>
    </location>
</feature>
<organism evidence="5 6">
    <name type="scientific">Gulosibacter molinativorax</name>
    <dbReference type="NCBI Taxonomy" id="256821"/>
    <lineage>
        <taxon>Bacteria</taxon>
        <taxon>Bacillati</taxon>
        <taxon>Actinomycetota</taxon>
        <taxon>Actinomycetes</taxon>
        <taxon>Micrococcales</taxon>
        <taxon>Microbacteriaceae</taxon>
        <taxon>Gulosibacter</taxon>
    </lineage>
</organism>
<dbReference type="EMBL" id="PXVD01000006">
    <property type="protein sequence ID" value="MDJ1370684.1"/>
    <property type="molecule type" value="Genomic_DNA"/>
</dbReference>
<keyword evidence="6" id="KW-1185">Reference proteome</keyword>
<evidence type="ECO:0000256" key="3">
    <source>
        <dbReference type="SAM" id="Phobius"/>
    </source>
</evidence>
<evidence type="ECO:0000259" key="4">
    <source>
        <dbReference type="Pfam" id="PF03816"/>
    </source>
</evidence>
<feature type="transmembrane region" description="Helical" evidence="3">
    <location>
        <begin position="43"/>
        <end position="65"/>
    </location>
</feature>
<sequence>MRPAPLSRHTAKHGAQLPRVGGTEARHGRLPTTTVAKSIGKGIAMVMGVVLVSLVTFGGIVYANLQSGVETFDLADNSAQGDIFEGGVNILLVGSDSRADAQGNIQAGASESVLNDVNMIFHLSEDHSNATVVSIPRDTLVSRPDCTGDDGSEYYAQDGVMINSILAEGGMNCIVSTVEGMSGLDIQFAGMIEFNGVIEMSNAVGGVEVCVEQPIDDSYSKLTLDAGYHTLQGEEALKFLRTRHGVGDGSDLARIENQQVFLSALMRTIKSNETLTNPTKVYGLARAATQNMLLSSNLNSVDTLVSLANALAQVPLSEFTFVRLPVVDSEWYAGRVEPAYPDAEQMWQLIADDQSLNVGNDETTAPTDGSGEADAPTADSSGADAGTTDRSADGSADVEGPAASAESTPAPTLQGQTADTESCSNSDSLF</sequence>
<dbReference type="Gene3D" id="3.40.630.190">
    <property type="entry name" value="LCP protein"/>
    <property type="match status" value="1"/>
</dbReference>
<gene>
    <name evidence="5" type="ORF">C7K25_04780</name>
</gene>
<feature type="compositionally biased region" description="Polar residues" evidence="2">
    <location>
        <begin position="357"/>
        <end position="367"/>
    </location>
</feature>
<accession>A0ABT7C688</accession>
<reference evidence="5" key="1">
    <citation type="submission" date="2018-03" db="EMBL/GenBank/DDBJ databases">
        <authorList>
            <person name="Nunes O.C."/>
            <person name="Lopes A.R."/>
            <person name="Froufe H."/>
            <person name="Munoz-Merida A."/>
            <person name="Barroso C."/>
            <person name="Egas C."/>
        </authorList>
    </citation>
    <scope>NUCLEOTIDE SEQUENCE</scope>
    <source>
        <strain evidence="5">ON4</strain>
    </source>
</reference>
<evidence type="ECO:0000313" key="5">
    <source>
        <dbReference type="EMBL" id="MDJ1370684.1"/>
    </source>
</evidence>
<feature type="domain" description="Cell envelope-related transcriptional attenuator" evidence="4">
    <location>
        <begin position="115"/>
        <end position="270"/>
    </location>
</feature>
<protein>
    <submittedName>
        <fullName evidence="5">LytR family transcriptional regulator</fullName>
    </submittedName>
</protein>